<dbReference type="EMBL" id="CP093326">
    <property type="protein sequence ID" value="UNK44396.1"/>
    <property type="molecule type" value="Genomic_DNA"/>
</dbReference>
<dbReference type="PANTHER" id="PTHR33795">
    <property type="entry name" value="INSERTION ELEMENT IS150 PROTEIN INSJ"/>
    <property type="match status" value="1"/>
</dbReference>
<dbReference type="InterPro" id="IPR036388">
    <property type="entry name" value="WH-like_DNA-bd_sf"/>
</dbReference>
<evidence type="ECO:0000313" key="4">
    <source>
        <dbReference type="EMBL" id="UNK44396.1"/>
    </source>
</evidence>
<feature type="domain" description="Insertion element IS150 protein InsJ-like helix-turn-helix" evidence="3">
    <location>
        <begin position="19"/>
        <end position="66"/>
    </location>
</feature>
<evidence type="ECO:0000313" key="5">
    <source>
        <dbReference type="Proteomes" id="UP000829069"/>
    </source>
</evidence>
<name>A0ABY3W4R4_9MICC</name>
<gene>
    <name evidence="4" type="ORF">MNQ99_10295</name>
</gene>
<sequence length="108" mass="12470">MAKPTKQSYSFEFKIALCERFLAGETFQDLAAEAGLSSPRLLETWVRAYRKEGADALRPKPMGRPRKPDDPPPAELSELERLRRENERLRAEVAYLGKLRALRAQERR</sequence>
<proteinExistence type="inferred from homology"/>
<evidence type="ECO:0000256" key="1">
    <source>
        <dbReference type="ARBA" id="ARBA00038232"/>
    </source>
</evidence>
<dbReference type="InterPro" id="IPR052057">
    <property type="entry name" value="IS150/IS1296_orfA-like"/>
</dbReference>
<dbReference type="SUPFAM" id="SSF46689">
    <property type="entry name" value="Homeodomain-like"/>
    <property type="match status" value="1"/>
</dbReference>
<dbReference type="InterPro" id="IPR009057">
    <property type="entry name" value="Homeodomain-like_sf"/>
</dbReference>
<protein>
    <submittedName>
        <fullName evidence="4">Helix-turn-helix domain containing protein</fullName>
    </submittedName>
</protein>
<dbReference type="RefSeq" id="WP_241912893.1">
    <property type="nucleotide sequence ID" value="NZ_CP093326.1"/>
</dbReference>
<reference evidence="4 5" key="1">
    <citation type="submission" date="2022-03" db="EMBL/GenBank/DDBJ databases">
        <title>Isotopic signatures of nitrous oxide derived from detoxification processes.</title>
        <authorList>
            <person name="Behrendt U."/>
            <person name="Buchen C."/>
            <person name="Well R."/>
            <person name="Ulrich A."/>
            <person name="Rohe L."/>
            <person name="Kolb S."/>
            <person name="Schloter M."/>
            <person name="Horn M.A."/>
            <person name="Augustin J."/>
        </authorList>
    </citation>
    <scope>NUCLEOTIDE SEQUENCE [LARGE SCALE GENOMIC DNA]</scope>
    <source>
        <strain evidence="4 5">S4-C24</strain>
    </source>
</reference>
<dbReference type="PANTHER" id="PTHR33795:SF1">
    <property type="entry name" value="INSERTION ELEMENT IS150 PROTEIN INSJ"/>
    <property type="match status" value="1"/>
</dbReference>
<organism evidence="4 5">
    <name type="scientific">Arthrobacter sulfonylureivorans</name>
    <dbReference type="NCBI Taxonomy" id="2486855"/>
    <lineage>
        <taxon>Bacteria</taxon>
        <taxon>Bacillati</taxon>
        <taxon>Actinomycetota</taxon>
        <taxon>Actinomycetes</taxon>
        <taxon>Micrococcales</taxon>
        <taxon>Micrococcaceae</taxon>
        <taxon>Arthrobacter</taxon>
    </lineage>
</organism>
<evidence type="ECO:0000256" key="2">
    <source>
        <dbReference type="SAM" id="MobiDB-lite"/>
    </source>
</evidence>
<dbReference type="Pfam" id="PF13518">
    <property type="entry name" value="HTH_28"/>
    <property type="match status" value="1"/>
</dbReference>
<dbReference type="InterPro" id="IPR055247">
    <property type="entry name" value="InsJ-like_HTH"/>
</dbReference>
<evidence type="ECO:0000259" key="3">
    <source>
        <dbReference type="Pfam" id="PF13518"/>
    </source>
</evidence>
<comment type="similarity">
    <text evidence="1">Belongs to the IS150/IS1296 orfA family.</text>
</comment>
<accession>A0ABY3W4R4</accession>
<keyword evidence="5" id="KW-1185">Reference proteome</keyword>
<dbReference type="Gene3D" id="1.10.10.10">
    <property type="entry name" value="Winged helix-like DNA-binding domain superfamily/Winged helix DNA-binding domain"/>
    <property type="match status" value="1"/>
</dbReference>
<dbReference type="Proteomes" id="UP000829069">
    <property type="component" value="Chromosome"/>
</dbReference>
<feature type="region of interest" description="Disordered" evidence="2">
    <location>
        <begin position="54"/>
        <end position="81"/>
    </location>
</feature>